<comment type="pathway">
    <text evidence="3 28">Amino-acid biosynthesis; L-methionine biosynthesis via de novo pathway; L-homoserine from L-aspartate: step 1/3.</text>
</comment>
<dbReference type="NCBIfam" id="NF007003">
    <property type="entry name" value="PRK09466.1"/>
    <property type="match status" value="1"/>
</dbReference>
<dbReference type="InterPro" id="IPR001341">
    <property type="entry name" value="Asp_kinase"/>
</dbReference>
<feature type="domain" description="Aspartokinase ACT" evidence="33">
    <location>
        <begin position="440"/>
        <end position="499"/>
    </location>
</feature>
<dbReference type="NCBIfam" id="NF006959">
    <property type="entry name" value="PRK09436.1"/>
    <property type="match status" value="1"/>
</dbReference>
<comment type="catalytic activity">
    <reaction evidence="25">
        <text>L-aspartate + ATP = 4-phospho-L-aspartate + ADP</text>
        <dbReference type="Rhea" id="RHEA:23776"/>
        <dbReference type="ChEBI" id="CHEBI:29991"/>
        <dbReference type="ChEBI" id="CHEBI:30616"/>
        <dbReference type="ChEBI" id="CHEBI:57535"/>
        <dbReference type="ChEBI" id="CHEBI:456216"/>
        <dbReference type="EC" id="2.7.2.4"/>
    </reaction>
    <physiologicalReaction direction="left-to-right" evidence="25">
        <dbReference type="Rhea" id="RHEA:23777"/>
    </physiologicalReaction>
</comment>
<evidence type="ECO:0000256" key="10">
    <source>
        <dbReference type="ARBA" id="ARBA00022605"/>
    </source>
</evidence>
<dbReference type="EC" id="2.7.2.4" evidence="28"/>
<comment type="pathway">
    <text evidence="2 28">Amino-acid biosynthesis; L-lysine biosynthesis via DAP pathway; (S)-tetrahydrodipicolinate from L-aspartate: step 1/4.</text>
</comment>
<evidence type="ECO:0000256" key="15">
    <source>
        <dbReference type="ARBA" id="ARBA00022777"/>
    </source>
</evidence>
<proteinExistence type="inferred from homology"/>
<dbReference type="InterPro" id="IPR001342">
    <property type="entry name" value="HDH_cat"/>
</dbReference>
<keyword evidence="10 28" id="KW-0028">Amino-acid biosynthesis</keyword>
<dbReference type="PROSITE" id="PS01042">
    <property type="entry name" value="HOMOSER_DHGENASE"/>
    <property type="match status" value="1"/>
</dbReference>
<dbReference type="UniPathway" id="UPA00034">
    <property type="reaction ID" value="UER00015"/>
</dbReference>
<keyword evidence="11 28" id="KW-0808">Transferase</keyword>
<feature type="domain" description="Homoserine dehydrogenase catalytic" evidence="31">
    <location>
        <begin position="657"/>
        <end position="853"/>
    </location>
</feature>
<evidence type="ECO:0000256" key="11">
    <source>
        <dbReference type="ARBA" id="ARBA00022679"/>
    </source>
</evidence>
<keyword evidence="16 28" id="KW-0067">ATP-binding</keyword>
<evidence type="ECO:0000256" key="27">
    <source>
        <dbReference type="ARBA" id="ARBA00049031"/>
    </source>
</evidence>
<evidence type="ECO:0000256" key="23">
    <source>
        <dbReference type="ARBA" id="ARBA00023268"/>
    </source>
</evidence>
<evidence type="ECO:0000256" key="17">
    <source>
        <dbReference type="ARBA" id="ARBA00022857"/>
    </source>
</evidence>
<dbReference type="Gene3D" id="1.20.120.1320">
    <property type="entry name" value="Aspartokinase, catalytic domain"/>
    <property type="match status" value="1"/>
</dbReference>
<comment type="pathway">
    <text evidence="5 28">Amino-acid biosynthesis; L-methionine biosynthesis via de novo pathway; L-homoserine from L-aspartate: step 3/3.</text>
</comment>
<feature type="domain" description="Aspartate/glutamate/uridylate kinase" evidence="30">
    <location>
        <begin position="51"/>
        <end position="324"/>
    </location>
</feature>
<comment type="similarity">
    <text evidence="8 28">In the N-terminal section; belongs to the aspartokinase family.</text>
</comment>
<dbReference type="InterPro" id="IPR001048">
    <property type="entry name" value="Asp/Glu/Uridylate_kinase"/>
</dbReference>
<evidence type="ECO:0000259" key="33">
    <source>
        <dbReference type="Pfam" id="PF22468"/>
    </source>
</evidence>
<comment type="pathway">
    <text evidence="6 28">Amino-acid biosynthesis; L-threonine biosynthesis; L-threonine from L-aspartate: step 1/5.</text>
</comment>
<dbReference type="Pfam" id="PF03447">
    <property type="entry name" value="NAD_binding_3"/>
    <property type="match status" value="1"/>
</dbReference>
<evidence type="ECO:0000256" key="13">
    <source>
        <dbReference type="ARBA" id="ARBA00022723"/>
    </source>
</evidence>
<dbReference type="UniPathway" id="UPA00051">
    <property type="reaction ID" value="UER00462"/>
</dbReference>
<evidence type="ECO:0000256" key="16">
    <source>
        <dbReference type="ARBA" id="ARBA00022840"/>
    </source>
</evidence>
<dbReference type="GO" id="GO:0009090">
    <property type="term" value="P:homoserine biosynthetic process"/>
    <property type="evidence" value="ECO:0007669"/>
    <property type="project" value="UniProtKB-ARBA"/>
</dbReference>
<comment type="pathway">
    <text evidence="4 28">Amino-acid biosynthesis; L-threonine biosynthesis; L-threonine from L-aspartate: step 3/5.</text>
</comment>
<dbReference type="STRING" id="69.GLE_0829"/>
<feature type="region of interest" description="Disordered" evidence="29">
    <location>
        <begin position="1"/>
        <end position="22"/>
    </location>
</feature>
<dbReference type="Pfam" id="PF00696">
    <property type="entry name" value="AA_kinase"/>
    <property type="match status" value="1"/>
</dbReference>
<dbReference type="Pfam" id="PF22468">
    <property type="entry name" value="ACT_9"/>
    <property type="match status" value="2"/>
</dbReference>
<name>A0A0S2DCE2_LYSEN</name>
<keyword evidence="19" id="KW-0520">NAD</keyword>
<dbReference type="InterPro" id="IPR036393">
    <property type="entry name" value="AceGlu_kinase-like_sf"/>
</dbReference>
<dbReference type="SUPFAM" id="SSF51735">
    <property type="entry name" value="NAD(P)-binding Rossmann-fold domains"/>
    <property type="match status" value="1"/>
</dbReference>
<evidence type="ECO:0000256" key="3">
    <source>
        <dbReference type="ARBA" id="ARBA00004986"/>
    </source>
</evidence>
<dbReference type="InterPro" id="IPR049638">
    <property type="entry name" value="AK-HD"/>
</dbReference>
<dbReference type="Gene3D" id="3.30.2130.10">
    <property type="entry name" value="VC0802-like"/>
    <property type="match status" value="2"/>
</dbReference>
<dbReference type="SUPFAM" id="SSF55347">
    <property type="entry name" value="Glyceraldehyde-3-phosphate dehydrogenase-like, C-terminal domain"/>
    <property type="match status" value="1"/>
</dbReference>
<dbReference type="InterPro" id="IPR011147">
    <property type="entry name" value="Bifunc_Aspkin/hSer_DH"/>
</dbReference>
<dbReference type="AlphaFoldDB" id="A0A0S2DCE2"/>
<dbReference type="Gene3D" id="3.40.50.720">
    <property type="entry name" value="NAD(P)-binding Rossmann-like Domain"/>
    <property type="match status" value="1"/>
</dbReference>
<accession>A0A0S2DCE2</accession>
<dbReference type="InterPro" id="IPR045865">
    <property type="entry name" value="ACT-like_dom_sf"/>
</dbReference>
<evidence type="ECO:0000256" key="22">
    <source>
        <dbReference type="ARBA" id="ARBA00023167"/>
    </source>
</evidence>
<evidence type="ECO:0000256" key="24">
    <source>
        <dbReference type="ARBA" id="ARBA00044938"/>
    </source>
</evidence>
<evidence type="ECO:0000256" key="29">
    <source>
        <dbReference type="SAM" id="MobiDB-lite"/>
    </source>
</evidence>
<dbReference type="InterPro" id="IPR036291">
    <property type="entry name" value="NAD(P)-bd_dom_sf"/>
</dbReference>
<dbReference type="GO" id="GO:0005524">
    <property type="term" value="F:ATP binding"/>
    <property type="evidence" value="ECO:0007669"/>
    <property type="project" value="UniProtKB-UniRule"/>
</dbReference>
<comment type="catalytic activity">
    <reaction evidence="26">
        <text>L-homoserine + NADP(+) = L-aspartate 4-semialdehyde + NADPH + H(+)</text>
        <dbReference type="Rhea" id="RHEA:15761"/>
        <dbReference type="ChEBI" id="CHEBI:15378"/>
        <dbReference type="ChEBI" id="CHEBI:57476"/>
        <dbReference type="ChEBI" id="CHEBI:57783"/>
        <dbReference type="ChEBI" id="CHEBI:58349"/>
        <dbReference type="ChEBI" id="CHEBI:537519"/>
        <dbReference type="EC" id="1.1.1.3"/>
    </reaction>
    <physiologicalReaction direction="right-to-left" evidence="26">
        <dbReference type="Rhea" id="RHEA:15763"/>
    </physiologicalReaction>
</comment>
<dbReference type="OrthoDB" id="9799110at2"/>
<keyword evidence="12" id="KW-0791">Threonine biosynthesis</keyword>
<dbReference type="InterPro" id="IPR005106">
    <property type="entry name" value="Asp/hSer_DH_NAD-bd"/>
</dbReference>
<dbReference type="FunFam" id="3.30.2130.10:FF:000001">
    <property type="entry name" value="Bifunctional aspartokinase/homoserine dehydrogenase"/>
    <property type="match status" value="1"/>
</dbReference>
<comment type="similarity">
    <text evidence="7 28">In the C-terminal section; belongs to the homoserine dehydrogenase family.</text>
</comment>
<comment type="function">
    <text evidence="24">Bifunctional aspartate kinase and homoserine dehydrogenase that catalyzes the first and the third steps toward the synthesis of lysine, methionine and threonine from aspartate.</text>
</comment>
<reference evidence="34 35" key="1">
    <citation type="submission" date="2015-11" db="EMBL/GenBank/DDBJ databases">
        <title>Genome sequences of Lysobacter enzymogenes strain C3 and Lysobacter antibioticus ATCC 29479.</title>
        <authorList>
            <person name="Kobayashi D.Y."/>
        </authorList>
    </citation>
    <scope>NUCLEOTIDE SEQUENCE [LARGE SCALE GENOMIC DNA]</scope>
    <source>
        <strain evidence="34 35">C3</strain>
    </source>
</reference>
<keyword evidence="15 28" id="KW-0418">Kinase</keyword>
<keyword evidence="22" id="KW-0486">Methionine biosynthesis</keyword>
<dbReference type="GO" id="GO:0050661">
    <property type="term" value="F:NADP binding"/>
    <property type="evidence" value="ECO:0007669"/>
    <property type="project" value="UniProtKB-UniRule"/>
</dbReference>
<evidence type="ECO:0000256" key="7">
    <source>
        <dbReference type="ARBA" id="ARBA00007952"/>
    </source>
</evidence>
<sequence length="863" mass="91798">MSSAPPQAASVHHASDTQPDAAAADDHLAADAAAKAAAYAEATLSPARHAHKFGGSSLADPDRYRVAVGLLDDGARERVAVVSAMQGVTDALLALVAAVRDGQDWAPAWSALRKRHLDTALSLDPHRRHGTIEALEGEFERLRDTLEGLRRDDDETLAAALPGLGEVWSSYLIHAALGGAPAGWARLDAREVLVVHPGEMGVAVDWARSRENLGEWRKRNDAANVVVTGFVARDPHGRDTTLGRNGSDYSAAIFANLFDADALTIWTDVDGVLSADPRLVPDAVCLPSMSYAEACELAYFGAKVLHPQTMAPVQQRGIPLRIRNTRNPQAPGTLISLRPQPGAAPVKGLSLVHDLAVLELVGNGMVGVPGAAERLFGALRAAGVSVTMISQGSSEHSICCVVRADQAQRGRNAIVAAFAEAMADGQAQHVLVTPDICVLAAVGDGMVGLPGVAAQLFDGLAKARVNLRAIAQGAGERNISVAIAARDATRALRAAHSAFWLSPQCISIGVIGPGKVGRALLAQLSAAQPRFQREARPQFRLDLRLRALADSRRMRLAPRALEFEDAQALEHESEPLDLDRFAAHVRAEHIPHALIVDCSGSDAVAARYPDWLAAGIHVVTPSKHAGAGPLARYDAIREAARHGGQFRYEATVGAGLPVIQTLRSLLDTGDELTEVEGILSGTLAWLFNRYDGRTPFSALVREAHELGYTEPDPRDDLSGTDVARKLVILAREAGRPLSLDQIEVESLVPEQLRAVSKEEFFARLDELDAPLQQRFDAARAAGLSLRYLARLDRDGRASVGVVTPQPGHAALHGALTDNLIQFRTRRYADNPLVVQGPGAGPDVTAAGVFGDMLTIAQTLGARA</sequence>
<evidence type="ECO:0000256" key="4">
    <source>
        <dbReference type="ARBA" id="ARBA00005056"/>
    </source>
</evidence>
<keyword evidence="18 28" id="KW-0560">Oxidoreductase</keyword>
<dbReference type="Gene3D" id="3.40.1160.10">
    <property type="entry name" value="Acetylglutamate kinase-like"/>
    <property type="match status" value="1"/>
</dbReference>
<evidence type="ECO:0000313" key="35">
    <source>
        <dbReference type="Proteomes" id="UP000061569"/>
    </source>
</evidence>
<evidence type="ECO:0000259" key="30">
    <source>
        <dbReference type="Pfam" id="PF00696"/>
    </source>
</evidence>
<dbReference type="PIRSF" id="PIRSF000727">
    <property type="entry name" value="ThrA"/>
    <property type="match status" value="1"/>
</dbReference>
<dbReference type="FunFam" id="3.30.360.10:FF:000006">
    <property type="entry name" value="Bifunctional aspartokinase/homoserine dehydrogenase"/>
    <property type="match status" value="1"/>
</dbReference>
<dbReference type="NCBIfam" id="TIGR00657">
    <property type="entry name" value="asp_kinases"/>
    <property type="match status" value="1"/>
</dbReference>
<dbReference type="SUPFAM" id="SSF53633">
    <property type="entry name" value="Carbamate kinase-like"/>
    <property type="match status" value="1"/>
</dbReference>
<protein>
    <recommendedName>
        <fullName evidence="28">Bifunctional aspartokinase/homoserine dehydrogenase</fullName>
    </recommendedName>
    <domain>
        <recommendedName>
            <fullName evidence="28">Aspartokinase</fullName>
            <ecNumber evidence="28">2.7.2.4</ecNumber>
        </recommendedName>
    </domain>
    <domain>
        <recommendedName>
            <fullName evidence="28">Homoserine dehydrogenase</fullName>
            <ecNumber evidence="28">1.1.1.3</ecNumber>
        </recommendedName>
    </domain>
</protein>
<evidence type="ECO:0000256" key="28">
    <source>
        <dbReference type="PIRNR" id="PIRNR000727"/>
    </source>
</evidence>
<dbReference type="InterPro" id="IPR019811">
    <property type="entry name" value="HDH_CS"/>
</dbReference>
<keyword evidence="13" id="KW-0479">Metal-binding</keyword>
<evidence type="ECO:0000256" key="2">
    <source>
        <dbReference type="ARBA" id="ARBA00004766"/>
    </source>
</evidence>
<evidence type="ECO:0000256" key="12">
    <source>
        <dbReference type="ARBA" id="ARBA00022697"/>
    </source>
</evidence>
<dbReference type="PANTHER" id="PTHR43070:SF5">
    <property type="entry name" value="HOMOSERINE DEHYDROGENASE"/>
    <property type="match status" value="1"/>
</dbReference>
<dbReference type="GO" id="GO:0009089">
    <property type="term" value="P:lysine biosynthetic process via diaminopimelate"/>
    <property type="evidence" value="ECO:0007669"/>
    <property type="project" value="UniProtKB-UniRule"/>
</dbReference>
<dbReference type="GO" id="GO:0004412">
    <property type="term" value="F:homoserine dehydrogenase activity"/>
    <property type="evidence" value="ECO:0007669"/>
    <property type="project" value="UniProtKB-UniRule"/>
</dbReference>
<dbReference type="KEGG" id="lez:GLE_0829"/>
<evidence type="ECO:0000256" key="20">
    <source>
        <dbReference type="ARBA" id="ARBA00023053"/>
    </source>
</evidence>
<comment type="subunit">
    <text evidence="9 28">Homotetramer.</text>
</comment>
<evidence type="ECO:0000256" key="21">
    <source>
        <dbReference type="ARBA" id="ARBA00023154"/>
    </source>
</evidence>
<evidence type="ECO:0000313" key="34">
    <source>
        <dbReference type="EMBL" id="ALN56187.1"/>
    </source>
</evidence>
<evidence type="ECO:0000256" key="9">
    <source>
        <dbReference type="ARBA" id="ARBA00011881"/>
    </source>
</evidence>
<dbReference type="EC" id="1.1.1.3" evidence="28"/>
<dbReference type="GO" id="GO:0046872">
    <property type="term" value="F:metal ion binding"/>
    <property type="evidence" value="ECO:0007669"/>
    <property type="project" value="UniProtKB-KW"/>
</dbReference>
<evidence type="ECO:0000259" key="32">
    <source>
        <dbReference type="Pfam" id="PF03447"/>
    </source>
</evidence>
<evidence type="ECO:0000259" key="31">
    <source>
        <dbReference type="Pfam" id="PF00742"/>
    </source>
</evidence>
<dbReference type="GO" id="GO:0009088">
    <property type="term" value="P:threonine biosynthetic process"/>
    <property type="evidence" value="ECO:0007669"/>
    <property type="project" value="UniProtKB-UniRule"/>
</dbReference>
<gene>
    <name evidence="34" type="ORF">GLE_0829</name>
</gene>
<feature type="domain" description="Aspartokinase ACT" evidence="33">
    <location>
        <begin position="359"/>
        <end position="418"/>
    </location>
</feature>
<dbReference type="PANTHER" id="PTHR43070">
    <property type="match status" value="1"/>
</dbReference>
<evidence type="ECO:0000256" key="5">
    <source>
        <dbReference type="ARBA" id="ARBA00005062"/>
    </source>
</evidence>
<dbReference type="SUPFAM" id="SSF55021">
    <property type="entry name" value="ACT-like"/>
    <property type="match status" value="2"/>
</dbReference>
<comment type="catalytic activity">
    <reaction evidence="27">
        <text>L-homoserine + NAD(+) = L-aspartate 4-semialdehyde + NADH + H(+)</text>
        <dbReference type="Rhea" id="RHEA:15757"/>
        <dbReference type="ChEBI" id="CHEBI:15378"/>
        <dbReference type="ChEBI" id="CHEBI:57476"/>
        <dbReference type="ChEBI" id="CHEBI:57540"/>
        <dbReference type="ChEBI" id="CHEBI:57945"/>
        <dbReference type="ChEBI" id="CHEBI:537519"/>
        <dbReference type="EC" id="1.1.1.3"/>
    </reaction>
    <physiologicalReaction direction="right-to-left" evidence="27">
        <dbReference type="Rhea" id="RHEA:15759"/>
    </physiologicalReaction>
</comment>
<dbReference type="GO" id="GO:0009086">
    <property type="term" value="P:methionine biosynthetic process"/>
    <property type="evidence" value="ECO:0007669"/>
    <property type="project" value="UniProtKB-KW"/>
</dbReference>
<evidence type="ECO:0000256" key="26">
    <source>
        <dbReference type="ARBA" id="ARBA00048841"/>
    </source>
</evidence>
<evidence type="ECO:0000256" key="1">
    <source>
        <dbReference type="ARBA" id="ARBA00001920"/>
    </source>
</evidence>
<dbReference type="CDD" id="cd04921">
    <property type="entry name" value="ACT_AKi-HSDH-ThrA-like_1"/>
    <property type="match status" value="1"/>
</dbReference>
<keyword evidence="14 28" id="KW-0547">Nucleotide-binding</keyword>
<evidence type="ECO:0000256" key="8">
    <source>
        <dbReference type="ARBA" id="ARBA00010046"/>
    </source>
</evidence>
<evidence type="ECO:0000256" key="14">
    <source>
        <dbReference type="ARBA" id="ARBA00022741"/>
    </source>
</evidence>
<keyword evidence="21" id="KW-0457">Lysine biosynthesis</keyword>
<dbReference type="Pfam" id="PF00742">
    <property type="entry name" value="Homoserine_dh"/>
    <property type="match status" value="1"/>
</dbReference>
<dbReference type="UniPathway" id="UPA00050">
    <property type="reaction ID" value="UER00063"/>
</dbReference>
<dbReference type="GO" id="GO:0004072">
    <property type="term" value="F:aspartate kinase activity"/>
    <property type="evidence" value="ECO:0007669"/>
    <property type="project" value="UniProtKB-UniRule"/>
</dbReference>
<comment type="cofactor">
    <cofactor evidence="1">
        <name>a metal cation</name>
        <dbReference type="ChEBI" id="CHEBI:25213"/>
    </cofactor>
</comment>
<evidence type="ECO:0000256" key="18">
    <source>
        <dbReference type="ARBA" id="ARBA00023002"/>
    </source>
</evidence>
<organism evidence="34 35">
    <name type="scientific">Lysobacter enzymogenes</name>
    <dbReference type="NCBI Taxonomy" id="69"/>
    <lineage>
        <taxon>Bacteria</taxon>
        <taxon>Pseudomonadati</taxon>
        <taxon>Pseudomonadota</taxon>
        <taxon>Gammaproteobacteria</taxon>
        <taxon>Lysobacterales</taxon>
        <taxon>Lysobacteraceae</taxon>
        <taxon>Lysobacter</taxon>
    </lineage>
</organism>
<keyword evidence="23" id="KW-0511">Multifunctional enzyme</keyword>
<dbReference type="EMBL" id="CP013140">
    <property type="protein sequence ID" value="ALN56187.1"/>
    <property type="molecule type" value="Genomic_DNA"/>
</dbReference>
<feature type="domain" description="Aspartate/homoserine dehydrogenase NAD-binding" evidence="32">
    <location>
        <begin position="512"/>
        <end position="645"/>
    </location>
</feature>
<dbReference type="Gene3D" id="3.30.360.10">
    <property type="entry name" value="Dihydrodipicolinate Reductase, domain 2"/>
    <property type="match status" value="1"/>
</dbReference>
<dbReference type="InterPro" id="IPR042199">
    <property type="entry name" value="AsparK_Bifunc_asparK/hSer_DH"/>
</dbReference>
<keyword evidence="17 28" id="KW-0521">NADP</keyword>
<dbReference type="Proteomes" id="UP000061569">
    <property type="component" value="Chromosome"/>
</dbReference>
<evidence type="ECO:0000256" key="6">
    <source>
        <dbReference type="ARBA" id="ARBA00005139"/>
    </source>
</evidence>
<evidence type="ECO:0000256" key="25">
    <source>
        <dbReference type="ARBA" id="ARBA00048561"/>
    </source>
</evidence>
<dbReference type="PATRIC" id="fig|69.6.peg.818"/>
<dbReference type="InterPro" id="IPR054352">
    <property type="entry name" value="ACT_Aspartokinase"/>
</dbReference>
<dbReference type="CDD" id="cd04922">
    <property type="entry name" value="ACT_AKi-HSDH-ThrA_2"/>
    <property type="match status" value="1"/>
</dbReference>
<evidence type="ECO:0000256" key="19">
    <source>
        <dbReference type="ARBA" id="ARBA00023027"/>
    </source>
</evidence>
<keyword evidence="20" id="KW-0915">Sodium</keyword>